<organism evidence="2 3">
    <name type="scientific">Conidiobolus coronatus (strain ATCC 28846 / CBS 209.66 / NRRL 28638)</name>
    <name type="common">Delacroixia coronata</name>
    <dbReference type="NCBI Taxonomy" id="796925"/>
    <lineage>
        <taxon>Eukaryota</taxon>
        <taxon>Fungi</taxon>
        <taxon>Fungi incertae sedis</taxon>
        <taxon>Zoopagomycota</taxon>
        <taxon>Entomophthoromycotina</taxon>
        <taxon>Entomophthoromycetes</taxon>
        <taxon>Entomophthorales</taxon>
        <taxon>Ancylistaceae</taxon>
        <taxon>Conidiobolus</taxon>
    </lineage>
</organism>
<evidence type="ECO:0000313" key="2">
    <source>
        <dbReference type="EMBL" id="KXN70410.1"/>
    </source>
</evidence>
<proteinExistence type="predicted"/>
<sequence length="247" mass="28712">MQSASSVNLDFVKNNLRDIRKESTESNNLSSLETKIKGQPMPPNKSERQNTNLSNLFSIYKLDGEYLDFDLDISFTKIQTESQFVEMFPLANGSNFLVVWNEEDSTKLNSNTNYTNNRPNNNYLDFPLSNQYNSTESVPLTTLLKLKFQFLDSVKDLANEKKVNSNNSNYKIPSKQCIKYYLPPTNIRPNENKNYNFVRKSCYITVEEKSDCIIADWQCSMLSLIDLIKFIIYLMLKLWIYKLSFGI</sequence>
<accession>A0A137P5X8</accession>
<dbReference type="EMBL" id="KQ964503">
    <property type="protein sequence ID" value="KXN70410.1"/>
    <property type="molecule type" value="Genomic_DNA"/>
</dbReference>
<evidence type="ECO:0000313" key="3">
    <source>
        <dbReference type="Proteomes" id="UP000070444"/>
    </source>
</evidence>
<feature type="region of interest" description="Disordered" evidence="1">
    <location>
        <begin position="22"/>
        <end position="50"/>
    </location>
</feature>
<reference evidence="2 3" key="1">
    <citation type="journal article" date="2015" name="Genome Biol. Evol.">
        <title>Phylogenomic analyses indicate that early fungi evolved digesting cell walls of algal ancestors of land plants.</title>
        <authorList>
            <person name="Chang Y."/>
            <person name="Wang S."/>
            <person name="Sekimoto S."/>
            <person name="Aerts A.L."/>
            <person name="Choi C."/>
            <person name="Clum A."/>
            <person name="LaButti K.M."/>
            <person name="Lindquist E.A."/>
            <person name="Yee Ngan C."/>
            <person name="Ohm R.A."/>
            <person name="Salamov A.A."/>
            <person name="Grigoriev I.V."/>
            <person name="Spatafora J.W."/>
            <person name="Berbee M.L."/>
        </authorList>
    </citation>
    <scope>NUCLEOTIDE SEQUENCE [LARGE SCALE GENOMIC DNA]</scope>
    <source>
        <strain evidence="2 3">NRRL 28638</strain>
    </source>
</reference>
<evidence type="ECO:0000256" key="1">
    <source>
        <dbReference type="SAM" id="MobiDB-lite"/>
    </source>
</evidence>
<name>A0A137P5X8_CONC2</name>
<gene>
    <name evidence="2" type="ORF">CONCODRAFT_70696</name>
</gene>
<protein>
    <submittedName>
        <fullName evidence="2">Uncharacterized protein</fullName>
    </submittedName>
</protein>
<keyword evidence="3" id="KW-1185">Reference proteome</keyword>
<dbReference type="AlphaFoldDB" id="A0A137P5X8"/>
<dbReference type="Proteomes" id="UP000070444">
    <property type="component" value="Unassembled WGS sequence"/>
</dbReference>